<evidence type="ECO:0000256" key="2">
    <source>
        <dbReference type="ARBA" id="ARBA00022827"/>
    </source>
</evidence>
<feature type="binding site" evidence="5">
    <location>
        <position position="193"/>
    </location>
    <ligand>
        <name>FAD</name>
        <dbReference type="ChEBI" id="CHEBI:57692"/>
    </ligand>
</feature>
<feature type="binding site" evidence="5">
    <location>
        <begin position="156"/>
        <end position="159"/>
    </location>
    <ligand>
        <name>FAD</name>
        <dbReference type="ChEBI" id="CHEBI:57692"/>
    </ligand>
</feature>
<gene>
    <name evidence="8" type="ordered locus">Btus_1571</name>
</gene>
<keyword evidence="3" id="KW-0560">Oxidoreductase</keyword>
<dbReference type="InterPro" id="IPR046373">
    <property type="entry name" value="Acyl-CoA_Oxase/DH_mid-dom_sf"/>
</dbReference>
<dbReference type="GO" id="GO:0010124">
    <property type="term" value="P:phenylacetate catabolic process"/>
    <property type="evidence" value="ECO:0007669"/>
    <property type="project" value="InterPro"/>
</dbReference>
<feature type="binding site" evidence="5">
    <location>
        <begin position="454"/>
        <end position="457"/>
    </location>
    <ligand>
        <name>FAD</name>
        <dbReference type="ChEBI" id="CHEBI:57692"/>
    </ligand>
</feature>
<dbReference type="GO" id="GO:0016627">
    <property type="term" value="F:oxidoreductase activity, acting on the CH-CH group of donors"/>
    <property type="evidence" value="ECO:0007669"/>
    <property type="project" value="InterPro"/>
</dbReference>
<keyword evidence="2 5" id="KW-0274">FAD</keyword>
<feature type="binding site" evidence="4">
    <location>
        <begin position="104"/>
        <end position="108"/>
    </location>
    <ligand>
        <name>substrate</name>
    </ligand>
</feature>
<keyword evidence="8" id="KW-0413">Isomerase</keyword>
<dbReference type="InterPro" id="IPR004925">
    <property type="entry name" value="HpaB/PvcC/4-BUDH"/>
</dbReference>
<evidence type="ECO:0000259" key="7">
    <source>
        <dbReference type="Pfam" id="PF11794"/>
    </source>
</evidence>
<feature type="binding site" evidence="4">
    <location>
        <position position="150"/>
    </location>
    <ligand>
        <name>substrate</name>
    </ligand>
</feature>
<dbReference type="KEGG" id="bts:Btus_1571"/>
<feature type="binding site" evidence="4">
    <location>
        <begin position="205"/>
        <end position="206"/>
    </location>
    <ligand>
        <name>substrate</name>
    </ligand>
</feature>
<sequence length="484" mass="55157">MGIRTGQQYLDDLDRNPREIWIDGEKITEGITKHPAFRNIARSVAHLYDMQNDPALIDEMTYISPKSGERVGTSFLQPKTVEDLIKRRTMMKHWADYSGGMMGRSPDYLNSDLMALAAASDFFAENDPRFGENIRAYYEYVRENDLCTTHTLIHPQVNRAAGAAGQPDPYVAARVVDKTKDGIIVRGARMLATLPLADELLVFPSTVVRSTEEDRPYAYAFAVPLSTPGLRFLCRETFDYGKPAFDHPLGARFEEMDAVVVFDDVLVPWDRVFLLDSPELANRMYMETNAVVHMTYQVMVKDIAKAEFILGVASLMTDMIGIGQFQHVQEKLAKIIMTVEAMKAFQRASEVDASVDRWGIMTPDFKPLNAARNLFPRIYPKLVEILQLLGAGGLMAIPTEADMNSPIRPDIDHYYQGRNANADERIRLFRLAWDIAVSTFGGRQVLYERFFFGDPVRMAGALYQWYDHEDIKKRVRQFLYRNDD</sequence>
<evidence type="ECO:0000256" key="1">
    <source>
        <dbReference type="ARBA" id="ARBA00022630"/>
    </source>
</evidence>
<dbReference type="GO" id="GO:0050393">
    <property type="term" value="F:vinylacetyl-CoA delta-isomerase activity"/>
    <property type="evidence" value="ECO:0007669"/>
    <property type="project" value="UniProtKB-EC"/>
</dbReference>
<keyword evidence="9" id="KW-1185">Reference proteome</keyword>
<dbReference type="OrthoDB" id="9785230at2"/>
<dbReference type="NCBIfam" id="TIGR02309">
    <property type="entry name" value="HpaB-1"/>
    <property type="match status" value="1"/>
</dbReference>
<dbReference type="HOGENOM" id="CLU_023920_2_1_9"/>
<dbReference type="InterPro" id="IPR024674">
    <property type="entry name" value="HpaB/PvcC/4-BUDH_N"/>
</dbReference>
<dbReference type="PANTHER" id="PTHR36117:SF3">
    <property type="entry name" value="4-HYDROXYPHENYLACETATE 3-MONOOXYGENASE-RELATED"/>
    <property type="match status" value="1"/>
</dbReference>
<accession>D5WPM2</accession>
<dbReference type="AlphaFoldDB" id="D5WPM2"/>
<dbReference type="eggNOG" id="COG2368">
    <property type="taxonomic scope" value="Bacteria"/>
</dbReference>
<dbReference type="Gene3D" id="2.40.110.10">
    <property type="entry name" value="Butyryl-CoA Dehydrogenase, subunit A, domain 2"/>
    <property type="match status" value="1"/>
</dbReference>
<evidence type="ECO:0000256" key="4">
    <source>
        <dbReference type="PIRSR" id="PIRSR000331-1"/>
    </source>
</evidence>
<organism evidence="8 9">
    <name type="scientific">Kyrpidia tusciae (strain DSM 2912 / NBRC 15312 / T2)</name>
    <name type="common">Bacillus tusciae</name>
    <dbReference type="NCBI Taxonomy" id="562970"/>
    <lineage>
        <taxon>Bacteria</taxon>
        <taxon>Bacillati</taxon>
        <taxon>Bacillota</taxon>
        <taxon>Bacilli</taxon>
        <taxon>Bacillales</taxon>
        <taxon>Alicyclobacillaceae</taxon>
        <taxon>Kyrpidia</taxon>
    </lineage>
</organism>
<dbReference type="PANTHER" id="PTHR36117">
    <property type="entry name" value="4-HYDROXYPHENYLACETATE 3-MONOOXYGENASE-RELATED"/>
    <property type="match status" value="1"/>
</dbReference>
<dbReference type="STRING" id="562970.Btus_1571"/>
<dbReference type="GO" id="GO:0016712">
    <property type="term" value="F:oxidoreductase activity, acting on paired donors, with incorporation or reduction of molecular oxygen, reduced flavin or flavoprotein as one donor, and incorporation of one atom of oxygen"/>
    <property type="evidence" value="ECO:0007669"/>
    <property type="project" value="InterPro"/>
</dbReference>
<dbReference type="Pfam" id="PF03241">
    <property type="entry name" value="HpaB"/>
    <property type="match status" value="1"/>
</dbReference>
<dbReference type="Pfam" id="PF11794">
    <property type="entry name" value="HpaB_N"/>
    <property type="match status" value="1"/>
</dbReference>
<dbReference type="EC" id="5.3.3.3" evidence="8"/>
<dbReference type="SUPFAM" id="SSF56645">
    <property type="entry name" value="Acyl-CoA dehydrogenase NM domain-like"/>
    <property type="match status" value="1"/>
</dbReference>
<dbReference type="InterPro" id="IPR012687">
    <property type="entry name" value="HpaB_Deino-type"/>
</dbReference>
<dbReference type="InterPro" id="IPR036250">
    <property type="entry name" value="AcylCo_DH-like_C"/>
</dbReference>
<feature type="domain" description="HpaB/PvcC/4-BUDH N-terminal" evidence="7">
    <location>
        <begin position="5"/>
        <end position="274"/>
    </location>
</feature>
<protein>
    <submittedName>
        <fullName evidence="8">4-hydroxyphenylacetate 3-monooxygenase, oxygenase subunit</fullName>
        <ecNumber evidence="8">5.3.3.3</ecNumber>
    </submittedName>
</protein>
<evidence type="ECO:0000313" key="8">
    <source>
        <dbReference type="EMBL" id="ADG06281.1"/>
    </source>
</evidence>
<feature type="binding site" evidence="5">
    <location>
        <begin position="150"/>
        <end position="152"/>
    </location>
    <ligand>
        <name>FAD</name>
        <dbReference type="ChEBI" id="CHEBI:57692"/>
    </ligand>
</feature>
<dbReference type="Gene3D" id="1.10.3140.10">
    <property type="entry name" value="4-hydroxybutyryl-coa dehydratase, domain 1"/>
    <property type="match status" value="1"/>
</dbReference>
<reference evidence="8 9" key="1">
    <citation type="journal article" date="2011" name="Stand. Genomic Sci.">
        <title>Complete genome sequence of the thermophilic, hydrogen-oxidizing Bacillus tusciae type strain (T2) and reclassification in the new genus, Kyrpidia gen. nov. as Kyrpidia tusciae comb. nov. and emendation of the family Alicyclobacillaceae da Costa and Rainey, 2010.</title>
        <authorList>
            <person name="Klenk H.P."/>
            <person name="Lapidus A."/>
            <person name="Chertkov O."/>
            <person name="Copeland A."/>
            <person name="Del Rio T.G."/>
            <person name="Nolan M."/>
            <person name="Lucas S."/>
            <person name="Chen F."/>
            <person name="Tice H."/>
            <person name="Cheng J.F."/>
            <person name="Han C."/>
            <person name="Bruce D."/>
            <person name="Goodwin L."/>
            <person name="Pitluck S."/>
            <person name="Pati A."/>
            <person name="Ivanova N."/>
            <person name="Mavromatis K."/>
            <person name="Daum C."/>
            <person name="Chen A."/>
            <person name="Palaniappan K."/>
            <person name="Chang Y.J."/>
            <person name="Land M."/>
            <person name="Hauser L."/>
            <person name="Jeffries C.D."/>
            <person name="Detter J.C."/>
            <person name="Rohde M."/>
            <person name="Abt B."/>
            <person name="Pukall R."/>
            <person name="Goker M."/>
            <person name="Bristow J."/>
            <person name="Markowitz V."/>
            <person name="Hugenholtz P."/>
            <person name="Eisen J.A."/>
        </authorList>
    </citation>
    <scope>NUCLEOTIDE SEQUENCE [LARGE SCALE GENOMIC DNA]</scope>
    <source>
        <strain evidence="8 9">DSM 2912</strain>
    </source>
</reference>
<evidence type="ECO:0000259" key="6">
    <source>
        <dbReference type="Pfam" id="PF03241"/>
    </source>
</evidence>
<dbReference type="GO" id="GO:0050660">
    <property type="term" value="F:flavin adenine dinucleotide binding"/>
    <property type="evidence" value="ECO:0007669"/>
    <property type="project" value="InterPro"/>
</dbReference>
<dbReference type="Gene3D" id="1.20.140.10">
    <property type="entry name" value="Butyryl-CoA Dehydrogenase, subunit A, domain 3"/>
    <property type="match status" value="1"/>
</dbReference>
<proteinExistence type="predicted"/>
<dbReference type="RefSeq" id="WP_013075569.1">
    <property type="nucleotide sequence ID" value="NC_014098.1"/>
</dbReference>
<dbReference type="EMBL" id="CP002017">
    <property type="protein sequence ID" value="ADG06281.1"/>
    <property type="molecule type" value="Genomic_DNA"/>
</dbReference>
<dbReference type="PIRSF" id="PIRSF000331">
    <property type="entry name" value="HpaA_HpaB"/>
    <property type="match status" value="1"/>
</dbReference>
<dbReference type="InterPro" id="IPR009100">
    <property type="entry name" value="AcylCoA_DH/oxidase_NM_dom_sf"/>
</dbReference>
<dbReference type="InterPro" id="IPR024719">
    <property type="entry name" value="HpaB/PvcC/4-BUDH_C"/>
</dbReference>
<evidence type="ECO:0000313" key="9">
    <source>
        <dbReference type="Proteomes" id="UP000002368"/>
    </source>
</evidence>
<evidence type="ECO:0000256" key="3">
    <source>
        <dbReference type="ARBA" id="ARBA00023002"/>
    </source>
</evidence>
<keyword evidence="1" id="KW-0285">Flavoprotein</keyword>
<name>D5WPM2_KYRT2</name>
<evidence type="ECO:0000256" key="5">
    <source>
        <dbReference type="PIRSR" id="PIRSR000331-2"/>
    </source>
</evidence>
<dbReference type="SUPFAM" id="SSF47203">
    <property type="entry name" value="Acyl-CoA dehydrogenase C-terminal domain-like"/>
    <property type="match status" value="1"/>
</dbReference>
<feature type="domain" description="HpaB/PvcC/4-BUDH C-terminal" evidence="6">
    <location>
        <begin position="281"/>
        <end position="479"/>
    </location>
</feature>
<dbReference type="Proteomes" id="UP000002368">
    <property type="component" value="Chromosome"/>
</dbReference>